<accession>A0A836KNE2</accession>
<evidence type="ECO:0000313" key="3">
    <source>
        <dbReference type="Proteomes" id="UP000674179"/>
    </source>
</evidence>
<dbReference type="RefSeq" id="XP_067690686.1">
    <property type="nucleotide sequence ID" value="XM_067834583.1"/>
</dbReference>
<dbReference type="OrthoDB" id="273222at2759"/>
<feature type="compositionally biased region" description="Basic residues" evidence="1">
    <location>
        <begin position="608"/>
        <end position="618"/>
    </location>
</feature>
<keyword evidence="3" id="KW-1185">Reference proteome</keyword>
<comment type="caution">
    <text evidence="2">The sequence shown here is derived from an EMBL/GenBank/DDBJ whole genome shotgun (WGS) entry which is preliminary data.</text>
</comment>
<organism evidence="2 3">
    <name type="scientific">Leishmania enriettii</name>
    <dbReference type="NCBI Taxonomy" id="5663"/>
    <lineage>
        <taxon>Eukaryota</taxon>
        <taxon>Discoba</taxon>
        <taxon>Euglenozoa</taxon>
        <taxon>Kinetoplastea</taxon>
        <taxon>Metakinetoplastina</taxon>
        <taxon>Trypanosomatida</taxon>
        <taxon>Trypanosomatidae</taxon>
        <taxon>Leishmaniinae</taxon>
        <taxon>Leishmania</taxon>
    </lineage>
</organism>
<dbReference type="EMBL" id="JAFHKP010000031">
    <property type="protein sequence ID" value="KAG5472163.1"/>
    <property type="molecule type" value="Genomic_DNA"/>
</dbReference>
<evidence type="ECO:0000256" key="1">
    <source>
        <dbReference type="SAM" id="MobiDB-lite"/>
    </source>
</evidence>
<name>A0A836KNE2_LEIEN</name>
<dbReference type="GeneID" id="94170093"/>
<feature type="region of interest" description="Disordered" evidence="1">
    <location>
        <begin position="660"/>
        <end position="688"/>
    </location>
</feature>
<protein>
    <submittedName>
        <fullName evidence="2">Uncharacterized protein</fullName>
    </submittedName>
</protein>
<reference evidence="2 3" key="1">
    <citation type="submission" date="2021-02" db="EMBL/GenBank/DDBJ databases">
        <title>Leishmania (Mundinia) enrietti genome sequencing and assembly.</title>
        <authorList>
            <person name="Almutairi H."/>
            <person name="Gatherer D."/>
        </authorList>
    </citation>
    <scope>NUCLEOTIDE SEQUENCE [LARGE SCALE GENOMIC DNA]</scope>
    <source>
        <strain evidence="2">CUR178</strain>
    </source>
</reference>
<feature type="region of interest" description="Disordered" evidence="1">
    <location>
        <begin position="597"/>
        <end position="622"/>
    </location>
</feature>
<feature type="compositionally biased region" description="Low complexity" evidence="1">
    <location>
        <begin position="660"/>
        <end position="679"/>
    </location>
</feature>
<dbReference type="KEGG" id="lenr:94170093"/>
<proteinExistence type="predicted"/>
<sequence>MSSPSSARPSRASLARVLAEARQGRQPRHVSSAQLRWYLVQWFPRGLWPFIYRMQSRGVEATTPRTNIYRRFCREPPRVSHEWSAALQLVELARVVDKMPSTSPAKAHQDAGLPPRAPVPQSTEVVQATEHLLRYGVFPPSGWALTLLLLQTWRKTQPPAQPQVFPTLLSSPAAAQLLHHISLAPPSPQAWQDALCLYHLCSTEAHTPFINGQPLPTGKVEFPSPPRRTTDIESHSAFMKAMRHMTLTTLLQADEWERGLHFYYHTLYQRDLPGHITTSCLVQQLGRARQWAAVLRVYELCVKLLLTQRHQREQQQQTSPHRAEWLSRQWGTTLSIAMAAAQNSPGAPTTTLAAMVQQLQPGLDEMPALSTDLIGVAPTCPLPLVRLSGHFLSAVQALPSEKDRSAVLSLAWRGSLLDVFKIIRGLLSKHKWKEALALFEGVMPAGPARTPSLDCRNGGSLALCATSQPTIGKPLGLSRKEIGETRLSFLHEATIDSVMTVVAALNRYRTTKGKQPADALREREGNLLSVNAANVSSTRLMLNDREVECVLSKTLALREEECHALAPAALEARERFWRDCLELLAFNYGTLPCGETGENASPSEQATKRHGSSSRSPRRTPTPAALSFLLRHPQLPWHVALQLIQHYGVLETCPGERVASSTRATRRSAASPLLAARRTGTSSPPTPRSLAVAATVGLLRMQGQRQAAEKLALQSLEMEVAEHSRGAEATVSLSAALLEVVQLPTLRSMLLERGEKRLTVEGPTLFHFLQESTRARRAQAESHRDDGAHGPSCGAASFSLLPWWANSAAFFHHPSGRALTVVWLLMQRHVLSPMTTTDVAKHEGSESFLNSLFLCLPPPSTASVAAASLEAPLRSWLMAYPVAVHCEVLHVIKCLTSPTAPSMSSPSSCAEAQVCYAKRWVWTQRYVASLAAHFSTRATDTQTRLEAESDAENQPDGVNAEAVAREAYYGATFEAVLSLVDSSVPRIPASHDQVSHGMQMDVCTDAAVAAQDDDAPHSSARRVQQLQQLLERAIARYGCLPPTHMLLPNQLSRLLPPLAPSLPSTEGSAEDESARRDCLHSEGALTERCAVALHLVRLVLGALKGARQRRSVEPAMLHNLLKLCCRVAEYDQSSLVVAGGVTDSGIDNSAEVSRAGATLVRLQCELCGLHTVRPGTLSLLYHLCAAAQARASSYGHTVPRQVALETTCYLMEAQAAATAQTGKRHRSQEGAPLNDAAVFTSSSSEIRSGHRRLDPLGPFCAVQARHCELYFSLIGWEDALEVWYRAFPHEVLTQLSSNSQAMEACLSFGESTQL</sequence>
<evidence type="ECO:0000313" key="2">
    <source>
        <dbReference type="EMBL" id="KAG5472163.1"/>
    </source>
</evidence>
<dbReference type="Proteomes" id="UP000674179">
    <property type="component" value="Chromosome 31"/>
</dbReference>
<gene>
    <name evidence="2" type="ORF">CUR178_02839</name>
</gene>